<feature type="transmembrane region" description="Helical" evidence="1">
    <location>
        <begin position="20"/>
        <end position="47"/>
    </location>
</feature>
<dbReference type="RefSeq" id="WP_269309704.1">
    <property type="nucleotide sequence ID" value="NZ_CP098242.1"/>
</dbReference>
<evidence type="ECO:0000256" key="1">
    <source>
        <dbReference type="SAM" id="Phobius"/>
    </source>
</evidence>
<keyword evidence="1" id="KW-0472">Membrane</keyword>
<protein>
    <recommendedName>
        <fullName evidence="4">Transmembrane protein</fullName>
    </recommendedName>
</protein>
<organism evidence="2 3">
    <name type="scientific">Oxalobacter vibrioformis</name>
    <dbReference type="NCBI Taxonomy" id="933080"/>
    <lineage>
        <taxon>Bacteria</taxon>
        <taxon>Pseudomonadati</taxon>
        <taxon>Pseudomonadota</taxon>
        <taxon>Betaproteobacteria</taxon>
        <taxon>Burkholderiales</taxon>
        <taxon>Oxalobacteraceae</taxon>
        <taxon>Oxalobacter</taxon>
    </lineage>
</organism>
<gene>
    <name evidence="2" type="ORF">NB640_03140</name>
</gene>
<dbReference type="EMBL" id="CP098242">
    <property type="protein sequence ID" value="WAW10672.1"/>
    <property type="molecule type" value="Genomic_DNA"/>
</dbReference>
<feature type="transmembrane region" description="Helical" evidence="1">
    <location>
        <begin position="67"/>
        <end position="100"/>
    </location>
</feature>
<dbReference type="AlphaFoldDB" id="A0A9E9M021"/>
<evidence type="ECO:0008006" key="4">
    <source>
        <dbReference type="Google" id="ProtNLM"/>
    </source>
</evidence>
<accession>A0A9E9M021</accession>
<proteinExistence type="predicted"/>
<reference evidence="2" key="1">
    <citation type="journal article" date="2022" name="Front. Microbiol.">
        <title>New perspectives on an old grouping: The genomic and phenotypic variability of Oxalobacter formigenes and the implications for calcium oxalate stone prevention.</title>
        <authorList>
            <person name="Chmiel J.A."/>
            <person name="Carr C."/>
            <person name="Stuivenberg G.A."/>
            <person name="Venema R."/>
            <person name="Chanyi R.M."/>
            <person name="Al K.F."/>
            <person name="Giguere D."/>
            <person name="Say H."/>
            <person name="Akouris P.P."/>
            <person name="Dominguez Romero S.A."/>
            <person name="Kwong A."/>
            <person name="Tai V."/>
            <person name="Koval S.F."/>
            <person name="Razvi H."/>
            <person name="Bjazevic J."/>
            <person name="Burton J.P."/>
        </authorList>
    </citation>
    <scope>NUCLEOTIDE SEQUENCE</scope>
    <source>
        <strain evidence="2">WoOx3</strain>
    </source>
</reference>
<dbReference type="KEGG" id="ovb:NB640_03140"/>
<keyword evidence="1" id="KW-0812">Transmembrane</keyword>
<keyword evidence="1" id="KW-1133">Transmembrane helix</keyword>
<evidence type="ECO:0000313" key="3">
    <source>
        <dbReference type="Proteomes" id="UP001156215"/>
    </source>
</evidence>
<dbReference type="Proteomes" id="UP001156215">
    <property type="component" value="Chromosome"/>
</dbReference>
<keyword evidence="3" id="KW-1185">Reference proteome</keyword>
<evidence type="ECO:0000313" key="2">
    <source>
        <dbReference type="EMBL" id="WAW10672.1"/>
    </source>
</evidence>
<sequence>MTSSLVLEPRLQSLKNTAWWLYVFHSIDLVIALGLFSWIPLIVSYVTRPNTEGTFIYSHHTWQIRSFWLYFGLVILGWVLFLTVIGIPLAYLTWAIAWIWKAYRMIKGFMNLNNNQPMPV</sequence>
<name>A0A9E9M021_9BURK</name>